<dbReference type="AlphaFoldDB" id="A0AAV8VTI7"/>
<comment type="caution">
    <text evidence="1">The sequence shown here is derived from an EMBL/GenBank/DDBJ whole genome shotgun (WGS) entry which is preliminary data.</text>
</comment>
<dbReference type="EMBL" id="JANEYG010000032">
    <property type="protein sequence ID" value="KAJ8917638.1"/>
    <property type="molecule type" value="Genomic_DNA"/>
</dbReference>
<keyword evidence="2" id="KW-1185">Reference proteome</keyword>
<accession>A0AAV8VTI7</accession>
<dbReference type="Proteomes" id="UP001159042">
    <property type="component" value="Unassembled WGS sequence"/>
</dbReference>
<organism evidence="1 2">
    <name type="scientific">Exocentrus adspersus</name>
    <dbReference type="NCBI Taxonomy" id="1586481"/>
    <lineage>
        <taxon>Eukaryota</taxon>
        <taxon>Metazoa</taxon>
        <taxon>Ecdysozoa</taxon>
        <taxon>Arthropoda</taxon>
        <taxon>Hexapoda</taxon>
        <taxon>Insecta</taxon>
        <taxon>Pterygota</taxon>
        <taxon>Neoptera</taxon>
        <taxon>Endopterygota</taxon>
        <taxon>Coleoptera</taxon>
        <taxon>Polyphaga</taxon>
        <taxon>Cucujiformia</taxon>
        <taxon>Chrysomeloidea</taxon>
        <taxon>Cerambycidae</taxon>
        <taxon>Lamiinae</taxon>
        <taxon>Acanthocinini</taxon>
        <taxon>Exocentrus</taxon>
    </lineage>
</organism>
<proteinExistence type="predicted"/>
<evidence type="ECO:0000313" key="2">
    <source>
        <dbReference type="Proteomes" id="UP001159042"/>
    </source>
</evidence>
<gene>
    <name evidence="1" type="ORF">NQ315_000122</name>
</gene>
<reference evidence="1 2" key="1">
    <citation type="journal article" date="2023" name="Insect Mol. Biol.">
        <title>Genome sequencing provides insights into the evolution of gene families encoding plant cell wall-degrading enzymes in longhorned beetles.</title>
        <authorList>
            <person name="Shin N.R."/>
            <person name="Okamura Y."/>
            <person name="Kirsch R."/>
            <person name="Pauchet Y."/>
        </authorList>
    </citation>
    <scope>NUCLEOTIDE SEQUENCE [LARGE SCALE GENOMIC DNA]</scope>
    <source>
        <strain evidence="1">EAD_L_NR</strain>
    </source>
</reference>
<sequence length="179" mass="20265">MRAVGRKNRGHSAVAFKAEKEVSICAMTVIEAELRLRFKRNYSTRDRRNYPRGTVEAGRACVPSRPLFATVFKIELIAILMVTHREDVKNRAEGKILIGFDSQAAFIVISSPRTRSILIQQCRRCPGILNQAKRAMIHRNPREREAVQLARLRSEEPYQGHEPILGISKGNINEANSSN</sequence>
<protein>
    <submittedName>
        <fullName evidence="1">Uncharacterized protein</fullName>
    </submittedName>
</protein>
<name>A0AAV8VTI7_9CUCU</name>
<evidence type="ECO:0000313" key="1">
    <source>
        <dbReference type="EMBL" id="KAJ8917638.1"/>
    </source>
</evidence>